<reference evidence="2 3" key="1">
    <citation type="submission" date="2023-10" db="EMBL/GenBank/DDBJ databases">
        <title>Virgibacillus halophilus 5B73C genome.</title>
        <authorList>
            <person name="Miliotis G."/>
            <person name="Sengupta P."/>
            <person name="Hameed A."/>
            <person name="Chuvochina M."/>
            <person name="Mcdonagh F."/>
            <person name="Simpson A.C."/>
            <person name="Singh N.K."/>
            <person name="Rekha P.D."/>
            <person name="Raman K."/>
            <person name="Hugenholtz P."/>
            <person name="Venkateswaran K."/>
        </authorList>
    </citation>
    <scope>NUCLEOTIDE SEQUENCE [LARGE SCALE GENOMIC DNA]</scope>
    <source>
        <strain evidence="2 3">5B73C</strain>
    </source>
</reference>
<accession>A0ABU5C996</accession>
<evidence type="ECO:0000256" key="1">
    <source>
        <dbReference type="SAM" id="SignalP"/>
    </source>
</evidence>
<proteinExistence type="predicted"/>
<evidence type="ECO:0000313" key="3">
    <source>
        <dbReference type="Proteomes" id="UP001281447"/>
    </source>
</evidence>
<keyword evidence="1" id="KW-0732">Signal</keyword>
<protein>
    <submittedName>
        <fullName evidence="2">Uncharacterized protein</fullName>
    </submittedName>
</protein>
<dbReference type="RefSeq" id="WP_390356360.1">
    <property type="nucleotide sequence ID" value="NZ_JBHUIZ010000012.1"/>
</dbReference>
<feature type="signal peptide" evidence="1">
    <location>
        <begin position="1"/>
        <end position="19"/>
    </location>
</feature>
<keyword evidence="3" id="KW-1185">Reference proteome</keyword>
<sequence length="88" mass="9782">MLIKLALTIGLLAVFPAGTETFQCEIAALDDYGFEQVGEHQEYVCVNPNDYTDFVVIENDSPLDIGDMMNLELDNGKVVDQHRQVAGY</sequence>
<gene>
    <name evidence="2" type="ORF">RWE15_14350</name>
</gene>
<feature type="chain" id="PRO_5046433406" evidence="1">
    <location>
        <begin position="20"/>
        <end position="88"/>
    </location>
</feature>
<name>A0ABU5C996_9BACI</name>
<organism evidence="2 3">
    <name type="scientific">Tigheibacillus halophilus</name>
    <dbReference type="NCBI Taxonomy" id="361280"/>
    <lineage>
        <taxon>Bacteria</taxon>
        <taxon>Bacillati</taxon>
        <taxon>Bacillota</taxon>
        <taxon>Bacilli</taxon>
        <taxon>Bacillales</taxon>
        <taxon>Bacillaceae</taxon>
        <taxon>Tigheibacillus</taxon>
    </lineage>
</organism>
<dbReference type="EMBL" id="JAWDIP010000003">
    <property type="protein sequence ID" value="MDY0395398.1"/>
    <property type="molecule type" value="Genomic_DNA"/>
</dbReference>
<dbReference type="Proteomes" id="UP001281447">
    <property type="component" value="Unassembled WGS sequence"/>
</dbReference>
<comment type="caution">
    <text evidence="2">The sequence shown here is derived from an EMBL/GenBank/DDBJ whole genome shotgun (WGS) entry which is preliminary data.</text>
</comment>
<evidence type="ECO:0000313" key="2">
    <source>
        <dbReference type="EMBL" id="MDY0395398.1"/>
    </source>
</evidence>